<dbReference type="GO" id="GO:0016740">
    <property type="term" value="F:transferase activity"/>
    <property type="evidence" value="ECO:0007669"/>
    <property type="project" value="UniProtKB-KW"/>
</dbReference>
<dbReference type="SUPFAM" id="SSF53335">
    <property type="entry name" value="S-adenosyl-L-methionine-dependent methyltransferases"/>
    <property type="match status" value="1"/>
</dbReference>
<dbReference type="Gene3D" id="3.40.50.150">
    <property type="entry name" value="Vaccinia Virus protein VP39"/>
    <property type="match status" value="1"/>
</dbReference>
<gene>
    <name evidence="3" type="ORF">OVA965_LOCUS44621</name>
    <name evidence="4" type="ORF">TMI583_LOCUS47522</name>
</gene>
<dbReference type="CDD" id="cd02440">
    <property type="entry name" value="AdoMet_MTases"/>
    <property type="match status" value="1"/>
</dbReference>
<protein>
    <recommendedName>
        <fullName evidence="2">Methyltransferase domain-containing protein</fullName>
    </recommendedName>
</protein>
<sequence length="130" mass="14829">MAELRLVELSEVEQRWNEHASKWNKWIGDDGDSNRQESSDPYLWKYVGDIKGLTVLDAGCGNGYLLVKLIEKGVFRAIGVDLSSNMIEIATQNIDRLIKTDKTKPELYHDSITELKSIKNNEIDVIISNY</sequence>
<feature type="non-terminal residue" evidence="4">
    <location>
        <position position="130"/>
    </location>
</feature>
<dbReference type="Proteomes" id="UP000682733">
    <property type="component" value="Unassembled WGS sequence"/>
</dbReference>
<dbReference type="InterPro" id="IPR029063">
    <property type="entry name" value="SAM-dependent_MTases_sf"/>
</dbReference>
<dbReference type="PANTHER" id="PTHR43861:SF3">
    <property type="entry name" value="PUTATIVE (AFU_ORTHOLOGUE AFUA_2G14390)-RELATED"/>
    <property type="match status" value="1"/>
</dbReference>
<evidence type="ECO:0000313" key="5">
    <source>
        <dbReference type="Proteomes" id="UP000682733"/>
    </source>
</evidence>
<accession>A0A8S2XBJ7</accession>
<evidence type="ECO:0000256" key="1">
    <source>
        <dbReference type="ARBA" id="ARBA00022679"/>
    </source>
</evidence>
<keyword evidence="1" id="KW-0808">Transferase</keyword>
<name>A0A8S2XBJ7_9BILA</name>
<reference evidence="4" key="1">
    <citation type="submission" date="2021-02" db="EMBL/GenBank/DDBJ databases">
        <authorList>
            <person name="Nowell W R."/>
        </authorList>
    </citation>
    <scope>NUCLEOTIDE SEQUENCE</scope>
</reference>
<organism evidence="4 5">
    <name type="scientific">Didymodactylos carnosus</name>
    <dbReference type="NCBI Taxonomy" id="1234261"/>
    <lineage>
        <taxon>Eukaryota</taxon>
        <taxon>Metazoa</taxon>
        <taxon>Spiralia</taxon>
        <taxon>Gnathifera</taxon>
        <taxon>Rotifera</taxon>
        <taxon>Eurotatoria</taxon>
        <taxon>Bdelloidea</taxon>
        <taxon>Philodinida</taxon>
        <taxon>Philodinidae</taxon>
        <taxon>Didymodactylos</taxon>
    </lineage>
</organism>
<dbReference type="EMBL" id="CAJOBA010092385">
    <property type="protein sequence ID" value="CAF4490033.1"/>
    <property type="molecule type" value="Genomic_DNA"/>
</dbReference>
<dbReference type="EMBL" id="CAJNOK010064652">
    <property type="protein sequence ID" value="CAF1647155.1"/>
    <property type="molecule type" value="Genomic_DNA"/>
</dbReference>
<feature type="domain" description="Methyltransferase" evidence="2">
    <location>
        <begin position="51"/>
        <end position="129"/>
    </location>
</feature>
<dbReference type="AlphaFoldDB" id="A0A8S2XBJ7"/>
<dbReference type="Pfam" id="PF13847">
    <property type="entry name" value="Methyltransf_31"/>
    <property type="match status" value="1"/>
</dbReference>
<evidence type="ECO:0000313" key="3">
    <source>
        <dbReference type="EMBL" id="CAF1647155.1"/>
    </source>
</evidence>
<comment type="caution">
    <text evidence="4">The sequence shown here is derived from an EMBL/GenBank/DDBJ whole genome shotgun (WGS) entry which is preliminary data.</text>
</comment>
<evidence type="ECO:0000259" key="2">
    <source>
        <dbReference type="Pfam" id="PF13847"/>
    </source>
</evidence>
<dbReference type="PANTHER" id="PTHR43861">
    <property type="entry name" value="TRANS-ACONITATE 2-METHYLTRANSFERASE-RELATED"/>
    <property type="match status" value="1"/>
</dbReference>
<dbReference type="Proteomes" id="UP000677228">
    <property type="component" value="Unassembled WGS sequence"/>
</dbReference>
<proteinExistence type="predicted"/>
<evidence type="ECO:0000313" key="4">
    <source>
        <dbReference type="EMBL" id="CAF4490033.1"/>
    </source>
</evidence>
<dbReference type="InterPro" id="IPR025714">
    <property type="entry name" value="Methyltranfer_dom"/>
</dbReference>